<dbReference type="GO" id="GO:0019867">
    <property type="term" value="C:outer membrane"/>
    <property type="evidence" value="ECO:0007669"/>
    <property type="project" value="InterPro"/>
</dbReference>
<dbReference type="AlphaFoldDB" id="A0A261SFR5"/>
<organism evidence="4 5">
    <name type="scientific">Bordetella genomosp. 1</name>
    <dbReference type="NCBI Taxonomy" id="1395607"/>
    <lineage>
        <taxon>Bacteria</taxon>
        <taxon>Pseudomonadati</taxon>
        <taxon>Pseudomonadota</taxon>
        <taxon>Betaproteobacteria</taxon>
        <taxon>Burkholderiales</taxon>
        <taxon>Alcaligenaceae</taxon>
        <taxon>Bordetella</taxon>
    </lineage>
</organism>
<dbReference type="PANTHER" id="PTHR35037">
    <property type="entry name" value="C-TERMINAL REGION OF AIDA-LIKE PROTEIN"/>
    <property type="match status" value="1"/>
</dbReference>
<dbReference type="InterPro" id="IPR011050">
    <property type="entry name" value="Pectin_lyase_fold/virulence"/>
</dbReference>
<dbReference type="Gene3D" id="2.160.20.20">
    <property type="match status" value="1"/>
</dbReference>
<protein>
    <submittedName>
        <fullName evidence="4">Autotransporter outer membrane beta-barrel domain-containing protein</fullName>
    </submittedName>
</protein>
<dbReference type="NCBIfam" id="TIGR04393">
    <property type="entry name" value="rpt_T5SS_PEPC"/>
    <property type="match status" value="3"/>
</dbReference>
<comment type="caution">
    <text evidence="4">The sequence shown here is derived from an EMBL/GenBank/DDBJ whole genome shotgun (WGS) entry which is preliminary data.</text>
</comment>
<dbReference type="InterPro" id="IPR051551">
    <property type="entry name" value="Autotransporter_adhesion"/>
</dbReference>
<dbReference type="InterPro" id="IPR013425">
    <property type="entry name" value="Autotrns_rpt"/>
</dbReference>
<dbReference type="Pfam" id="PF03797">
    <property type="entry name" value="Autotransporter"/>
    <property type="match status" value="1"/>
</dbReference>
<name>A0A261SFR5_9BORD</name>
<dbReference type="InterPro" id="IPR036709">
    <property type="entry name" value="Autotransporte_beta_dom_sf"/>
</dbReference>
<feature type="chain" id="PRO_5013215376" evidence="2">
    <location>
        <begin position="31"/>
        <end position="898"/>
    </location>
</feature>
<dbReference type="InterPro" id="IPR005546">
    <property type="entry name" value="Autotransporte_beta"/>
</dbReference>
<dbReference type="SMART" id="SM00869">
    <property type="entry name" value="Autotransporter"/>
    <property type="match status" value="1"/>
</dbReference>
<dbReference type="InterPro" id="IPR043990">
    <property type="entry name" value="AC_1"/>
</dbReference>
<dbReference type="EMBL" id="NEVL01000003">
    <property type="protein sequence ID" value="OZI36268.1"/>
    <property type="molecule type" value="Genomic_DNA"/>
</dbReference>
<dbReference type="PROSITE" id="PS51208">
    <property type="entry name" value="AUTOTRANSPORTER"/>
    <property type="match status" value="1"/>
</dbReference>
<evidence type="ECO:0000259" key="3">
    <source>
        <dbReference type="PROSITE" id="PS51208"/>
    </source>
</evidence>
<feature type="signal peptide" evidence="2">
    <location>
        <begin position="1"/>
        <end position="30"/>
    </location>
</feature>
<dbReference type="CDD" id="cd01344">
    <property type="entry name" value="PL2_Passenger_AT"/>
    <property type="match status" value="1"/>
</dbReference>
<dbReference type="Gene3D" id="2.40.128.130">
    <property type="entry name" value="Autotransporter beta-domain"/>
    <property type="match status" value="1"/>
</dbReference>
<feature type="domain" description="Autotransporter" evidence="3">
    <location>
        <begin position="620"/>
        <end position="898"/>
    </location>
</feature>
<dbReference type="InterPro" id="IPR030895">
    <property type="entry name" value="T5SS_PEPC_rpt"/>
</dbReference>
<proteinExistence type="predicted"/>
<dbReference type="SUPFAM" id="SSF51126">
    <property type="entry name" value="Pectin lyase-like"/>
    <property type="match status" value="1"/>
</dbReference>
<dbReference type="Pfam" id="PF18883">
    <property type="entry name" value="AC_1"/>
    <property type="match status" value="1"/>
</dbReference>
<evidence type="ECO:0000313" key="5">
    <source>
        <dbReference type="Proteomes" id="UP000217005"/>
    </source>
</evidence>
<evidence type="ECO:0000313" key="4">
    <source>
        <dbReference type="EMBL" id="OZI36268.1"/>
    </source>
</evidence>
<gene>
    <name evidence="4" type="ORF">CEG14_14745</name>
</gene>
<accession>A0A261SFR5</accession>
<sequence>MTHKRRRIVRSSTTAFALLFAVDGAGPVLAQSVIVTGEVLPGTVQTPHWTVGSELTVGDTVSGTLTIDGGGTVSNTDAYVGYSNGAQGTITVSGTDAGGGASTWTSTGQVILGVESGAKGFLDILDGGLARSDTGIIGAQDGSEGQATVSGRGSDWTISKSTGFAIGSDGKGTLTISDRASVHSGQGIIGWEATSEGQVNVSGPGTLWDTTSNIYVGLRGRGELNVEDGAEVSTVGPSSSSWAASIYIGAEAGSTGSVLVSSTTGTVSKLSATDNIEVGRGGAGTMIVGPGGWASAGTSTWIARDGTSTGTLEVVGDISGRGILETGSVVHGAGTVAFNFNGGILRANQDQADFLRGFVTQAVGVEGAWFDTNSFEVGIGTALSGTSSFHKVGTGRLTLTGNSSTFTGNTLVEAGTLQVDGVLGGPTEVLAGARLSGTGQVGTATNRGTIAPGPRTGFGTLTIAGDYAALGGGLSIRTQLGDDSSPTDRLVVTGATSGTTPVTVTNMGGTGAQTQTGIQVVRVDGASAGQFVLANGDYVIDGQPALVAGAYGYVLEQDSANGSWYLRSSLTGLGASSGNGDDLLYQPGAPVYEAYANTLLSLSRLGTLRQRVGNRLYDPADSSRDGVWGRVESTTGRYHPVASTTGERHDMDSWKAQFGIDHALFSRQDGSRLVGGFNFNYGTANTRVSSPHGGGRVDTAAYGLGPTLTWYGSDGTYVDAQAQATWFDSDLRSSLAGTLKNSRNARSYAVGIEAGKAFALNERFALIPQAQLSYVSTHFGAFNDRFGARIDNDKGDSLQGRLGVALDYRQSWVDAGGRTREASVYGIVNLKHEFLDGTRVQVSDVAIGSRSGRNWAGIGLGGNYNWHERYAVYAEVGADADFSGSYLLTATAGFRMAF</sequence>
<dbReference type="InterPro" id="IPR012332">
    <property type="entry name" value="Autotransporter_pectin_lyase_C"/>
</dbReference>
<dbReference type="NCBIfam" id="TIGR02601">
    <property type="entry name" value="autotrns_rpt"/>
    <property type="match status" value="1"/>
</dbReference>
<dbReference type="NCBIfam" id="TIGR01414">
    <property type="entry name" value="autotrans_barl"/>
    <property type="match status" value="1"/>
</dbReference>
<dbReference type="InterPro" id="IPR006315">
    <property type="entry name" value="OM_autotransptr_brl_dom"/>
</dbReference>
<keyword evidence="1 2" id="KW-0732">Signal</keyword>
<reference evidence="4 5" key="1">
    <citation type="submission" date="2017-05" db="EMBL/GenBank/DDBJ databases">
        <title>Complete and WGS of Bordetella genogroups.</title>
        <authorList>
            <person name="Spilker T."/>
            <person name="LiPuma J."/>
        </authorList>
    </citation>
    <scope>NUCLEOTIDE SEQUENCE [LARGE SCALE GENOMIC DNA]</scope>
    <source>
        <strain evidence="4 5">AU17610</strain>
    </source>
</reference>
<dbReference type="SUPFAM" id="SSF103515">
    <property type="entry name" value="Autotransporter"/>
    <property type="match status" value="1"/>
</dbReference>
<dbReference type="OrthoDB" id="8613300at2"/>
<dbReference type="Proteomes" id="UP000217005">
    <property type="component" value="Unassembled WGS sequence"/>
</dbReference>
<dbReference type="PANTHER" id="PTHR35037:SF3">
    <property type="entry name" value="C-TERMINAL REGION OF AIDA-LIKE PROTEIN"/>
    <property type="match status" value="1"/>
</dbReference>
<dbReference type="Pfam" id="PF12951">
    <property type="entry name" value="PATR"/>
    <property type="match status" value="1"/>
</dbReference>
<evidence type="ECO:0000256" key="2">
    <source>
        <dbReference type="SAM" id="SignalP"/>
    </source>
</evidence>
<evidence type="ECO:0000256" key="1">
    <source>
        <dbReference type="ARBA" id="ARBA00022729"/>
    </source>
</evidence>